<evidence type="ECO:0000259" key="2">
    <source>
        <dbReference type="Pfam" id="PF20152"/>
    </source>
</evidence>
<gene>
    <name evidence="3" type="ORF">PsYK624_052320</name>
</gene>
<protein>
    <recommendedName>
        <fullName evidence="2">DUF6534 domain-containing protein</fullName>
    </recommendedName>
</protein>
<feature type="region of interest" description="Disordered" evidence="1">
    <location>
        <begin position="143"/>
        <end position="163"/>
    </location>
</feature>
<dbReference type="AlphaFoldDB" id="A0A9P3G6G0"/>
<proteinExistence type="predicted"/>
<comment type="caution">
    <text evidence="3">The sequence shown here is derived from an EMBL/GenBank/DDBJ whole genome shotgun (WGS) entry which is preliminary data.</text>
</comment>
<sequence length="163" mass="17036">MVQKLVFYAIRTGALTMYARTPVAGSDADCCVCRQGRHDERGVHGASPRARARAAADTAQYNLVPGSLMFGGMVEIVCKLYANSTLALLNARQRIKRGADADGGVATIPLAFRGATYDSARSRGIVPDSDSSAGLGDAYKDGDAPVLADAPPAEEGKDVYALA</sequence>
<reference evidence="3 4" key="1">
    <citation type="submission" date="2021-08" db="EMBL/GenBank/DDBJ databases">
        <title>Draft Genome Sequence of Phanerochaete sordida strain YK-624.</title>
        <authorList>
            <person name="Mori T."/>
            <person name="Dohra H."/>
            <person name="Suzuki T."/>
            <person name="Kawagishi H."/>
            <person name="Hirai H."/>
        </authorList>
    </citation>
    <scope>NUCLEOTIDE SEQUENCE [LARGE SCALE GENOMIC DNA]</scope>
    <source>
        <strain evidence="3 4">YK-624</strain>
    </source>
</reference>
<evidence type="ECO:0000256" key="1">
    <source>
        <dbReference type="SAM" id="MobiDB-lite"/>
    </source>
</evidence>
<dbReference type="EMBL" id="BPQB01000011">
    <property type="protein sequence ID" value="GJE89138.1"/>
    <property type="molecule type" value="Genomic_DNA"/>
</dbReference>
<dbReference type="Pfam" id="PF20152">
    <property type="entry name" value="DUF6534"/>
    <property type="match status" value="1"/>
</dbReference>
<feature type="compositionally biased region" description="Basic and acidic residues" evidence="1">
    <location>
        <begin position="154"/>
        <end position="163"/>
    </location>
</feature>
<organism evidence="3 4">
    <name type="scientific">Phanerochaete sordida</name>
    <dbReference type="NCBI Taxonomy" id="48140"/>
    <lineage>
        <taxon>Eukaryota</taxon>
        <taxon>Fungi</taxon>
        <taxon>Dikarya</taxon>
        <taxon>Basidiomycota</taxon>
        <taxon>Agaricomycotina</taxon>
        <taxon>Agaricomycetes</taxon>
        <taxon>Polyporales</taxon>
        <taxon>Phanerochaetaceae</taxon>
        <taxon>Phanerochaete</taxon>
    </lineage>
</organism>
<dbReference type="Proteomes" id="UP000703269">
    <property type="component" value="Unassembled WGS sequence"/>
</dbReference>
<dbReference type="InterPro" id="IPR045339">
    <property type="entry name" value="DUF6534"/>
</dbReference>
<keyword evidence="4" id="KW-1185">Reference proteome</keyword>
<name>A0A9P3G6G0_9APHY</name>
<evidence type="ECO:0000313" key="4">
    <source>
        <dbReference type="Proteomes" id="UP000703269"/>
    </source>
</evidence>
<dbReference type="OrthoDB" id="3270417at2759"/>
<evidence type="ECO:0000313" key="3">
    <source>
        <dbReference type="EMBL" id="GJE89138.1"/>
    </source>
</evidence>
<accession>A0A9P3G6G0</accession>
<feature type="domain" description="DUF6534" evidence="2">
    <location>
        <begin position="1"/>
        <end position="94"/>
    </location>
</feature>